<keyword evidence="1" id="KW-1185">Reference proteome</keyword>
<dbReference type="AlphaFoldDB" id="A0A0N5AYD9"/>
<evidence type="ECO:0000313" key="2">
    <source>
        <dbReference type="WBParaSite" id="SMUV_0000997701-mRNA-1"/>
    </source>
</evidence>
<name>A0A0N5AYD9_9BILA</name>
<dbReference type="Proteomes" id="UP000046393">
    <property type="component" value="Unplaced"/>
</dbReference>
<accession>A0A0N5AYD9</accession>
<proteinExistence type="predicted"/>
<dbReference type="WBParaSite" id="SMUV_0000997701-mRNA-1">
    <property type="protein sequence ID" value="SMUV_0000997701-mRNA-1"/>
    <property type="gene ID" value="SMUV_0000997701"/>
</dbReference>
<evidence type="ECO:0000313" key="1">
    <source>
        <dbReference type="Proteomes" id="UP000046393"/>
    </source>
</evidence>
<reference evidence="2" key="1">
    <citation type="submission" date="2017-02" db="UniProtKB">
        <authorList>
            <consortium name="WormBaseParasite"/>
        </authorList>
    </citation>
    <scope>IDENTIFICATION</scope>
</reference>
<organism evidence="1 2">
    <name type="scientific">Syphacia muris</name>
    <dbReference type="NCBI Taxonomy" id="451379"/>
    <lineage>
        <taxon>Eukaryota</taxon>
        <taxon>Metazoa</taxon>
        <taxon>Ecdysozoa</taxon>
        <taxon>Nematoda</taxon>
        <taxon>Chromadorea</taxon>
        <taxon>Rhabditida</taxon>
        <taxon>Spirurina</taxon>
        <taxon>Oxyuridomorpha</taxon>
        <taxon>Oxyuroidea</taxon>
        <taxon>Oxyuridae</taxon>
        <taxon>Syphacia</taxon>
    </lineage>
</organism>
<protein>
    <submittedName>
        <fullName evidence="2">Uncharacterized protein</fullName>
    </submittedName>
</protein>
<sequence>MLRILCAGLASYRKPLLNLYIYNFYGMAKVPRDVVSGRQEFFASEKIFRRHMQLVSQGAQLSESVPKFSDFVTYKLKGLNRAIENANLKHLATSTVNDRKAEELAALTQLRKWILTANEKLVFIEAKFERTLSFDELKNIYRDQQVGLDTCRHSLFVFYFAKLLLGNDSITYCTAVLYFNE</sequence>